<evidence type="ECO:0000313" key="2">
    <source>
        <dbReference type="WBParaSite" id="Gr19_v10_g8261.t3"/>
    </source>
</evidence>
<dbReference type="WBParaSite" id="Gr19_v10_g8261.t3">
    <property type="protein sequence ID" value="Gr19_v10_g8261.t3"/>
    <property type="gene ID" value="Gr19_v10_g8261"/>
</dbReference>
<name>A0A914IB51_GLORO</name>
<protein>
    <submittedName>
        <fullName evidence="2">G domain-containing protein</fullName>
    </submittedName>
</protein>
<accession>A0A914IB51</accession>
<dbReference type="Gene3D" id="3.40.50.11060">
    <property type="entry name" value="GTPase HflX, N-terminal domain"/>
    <property type="match status" value="1"/>
</dbReference>
<organism evidence="1 2">
    <name type="scientific">Globodera rostochiensis</name>
    <name type="common">Golden nematode worm</name>
    <name type="synonym">Heterodera rostochiensis</name>
    <dbReference type="NCBI Taxonomy" id="31243"/>
    <lineage>
        <taxon>Eukaryota</taxon>
        <taxon>Metazoa</taxon>
        <taxon>Ecdysozoa</taxon>
        <taxon>Nematoda</taxon>
        <taxon>Chromadorea</taxon>
        <taxon>Rhabditida</taxon>
        <taxon>Tylenchina</taxon>
        <taxon>Tylenchomorpha</taxon>
        <taxon>Tylenchoidea</taxon>
        <taxon>Heteroderidae</taxon>
        <taxon>Heteroderinae</taxon>
        <taxon>Globodera</taxon>
    </lineage>
</organism>
<reference evidence="2" key="1">
    <citation type="submission" date="2022-11" db="UniProtKB">
        <authorList>
            <consortium name="WormBaseParasite"/>
        </authorList>
    </citation>
    <scope>IDENTIFICATION</scope>
</reference>
<dbReference type="AlphaFoldDB" id="A0A914IB51"/>
<proteinExistence type="predicted"/>
<evidence type="ECO:0000313" key="1">
    <source>
        <dbReference type="Proteomes" id="UP000887572"/>
    </source>
</evidence>
<dbReference type="Proteomes" id="UP000887572">
    <property type="component" value="Unplaced"/>
</dbReference>
<dbReference type="InterPro" id="IPR042108">
    <property type="entry name" value="GTPase_HflX_N_sf"/>
</dbReference>
<keyword evidence="1" id="KW-1185">Reference proteome</keyword>
<sequence>MLAPRNFIVRGKSNGTIRRAYPNKALTNSVPESAAAIERNKSEKIASFSQNNNSTCNVKQSKDDEIEREEREFTELKIAFGLNNISASLREQRLLLVHPRVRGMTPKNTTVQQQIDEAQTLCETIPGFKVVSAIVLATDAQSLRKKLVWGWGRLERIREWMHKHPVNALCVNIDILTPDQQIALAEIPYIRERTGGVAASRQHGADFWKGDRRDEAS</sequence>